<dbReference type="InterPro" id="IPR017946">
    <property type="entry name" value="PLC-like_Pdiesterase_TIM-brl"/>
</dbReference>
<dbReference type="PANTHER" id="PTHR46211:SF1">
    <property type="entry name" value="GLYCEROPHOSPHODIESTER PHOSPHODIESTERASE, CYTOPLASMIC"/>
    <property type="match status" value="1"/>
</dbReference>
<dbReference type="Pfam" id="PF03009">
    <property type="entry name" value="GDPD"/>
    <property type="match status" value="1"/>
</dbReference>
<dbReference type="PANTHER" id="PTHR46211">
    <property type="entry name" value="GLYCEROPHOSPHORYL DIESTER PHOSPHODIESTERASE"/>
    <property type="match status" value="1"/>
</dbReference>
<dbReference type="GO" id="GO:0008081">
    <property type="term" value="F:phosphoric diester hydrolase activity"/>
    <property type="evidence" value="ECO:0007669"/>
    <property type="project" value="InterPro"/>
</dbReference>
<dbReference type="GO" id="GO:0006629">
    <property type="term" value="P:lipid metabolic process"/>
    <property type="evidence" value="ECO:0007669"/>
    <property type="project" value="InterPro"/>
</dbReference>
<dbReference type="AlphaFoldDB" id="A0A2A2HA60"/>
<organism evidence="2 3">
    <name type="scientific">Methanobacterium bryantii</name>
    <dbReference type="NCBI Taxonomy" id="2161"/>
    <lineage>
        <taxon>Archaea</taxon>
        <taxon>Methanobacteriati</taxon>
        <taxon>Methanobacteriota</taxon>
        <taxon>Methanomada group</taxon>
        <taxon>Methanobacteria</taxon>
        <taxon>Methanobacteriales</taxon>
        <taxon>Methanobacteriaceae</taxon>
        <taxon>Methanobacterium</taxon>
    </lineage>
</organism>
<dbReference type="SUPFAM" id="SSF51695">
    <property type="entry name" value="PLC-like phosphodiesterases"/>
    <property type="match status" value="1"/>
</dbReference>
<dbReference type="Gene3D" id="3.20.20.190">
    <property type="entry name" value="Phosphatidylinositol (PI) phosphodiesterase"/>
    <property type="match status" value="1"/>
</dbReference>
<feature type="domain" description="GP-PDE" evidence="1">
    <location>
        <begin position="1"/>
        <end position="221"/>
    </location>
</feature>
<reference evidence="2 3" key="1">
    <citation type="journal article" date="2017" name="BMC Genomics">
        <title>Genomic analysis of methanogenic archaea reveals a shift towards energy conservation.</title>
        <authorList>
            <person name="Gilmore S.P."/>
            <person name="Henske J.K."/>
            <person name="Sexton J.A."/>
            <person name="Solomon K.V."/>
            <person name="Seppala S."/>
            <person name="Yoo J.I."/>
            <person name="Huyett L.M."/>
            <person name="Pressman A."/>
            <person name="Cogan J.Z."/>
            <person name="Kivenson V."/>
            <person name="Peng X."/>
            <person name="Tan Y."/>
            <person name="Valentine D.L."/>
            <person name="O'Malley M.A."/>
        </authorList>
    </citation>
    <scope>NUCLEOTIDE SEQUENCE [LARGE SCALE GENOMIC DNA]</scope>
    <source>
        <strain evidence="2 3">M.o.H.</strain>
    </source>
</reference>
<protein>
    <recommendedName>
        <fullName evidence="1">GP-PDE domain-containing protein</fullName>
    </recommendedName>
</protein>
<accession>A0A2A2HA60</accession>
<comment type="caution">
    <text evidence="2">The sequence shown here is derived from an EMBL/GenBank/DDBJ whole genome shotgun (WGS) entry which is preliminary data.</text>
</comment>
<dbReference type="EMBL" id="LMVM01000001">
    <property type="protein sequence ID" value="PAV06278.1"/>
    <property type="molecule type" value="Genomic_DNA"/>
</dbReference>
<gene>
    <name evidence="2" type="ORF">ASJ80_15735</name>
</gene>
<sequence length="221" mass="24567">MLVVAHRGASFFEPENTIRAIEKAIIMGADFVEVDVRKSKDNMLVVMHDADINRTTDGKGLVNDYTVSELKKFDAGDKETIPTLDEVITCVKDRVGLLIEIKEPGTEGKVLEKIDENELENVILTSFYHKSIKNARKMNLSVDAGIIFTGQPVDVSQMASSAGANVIFPGYKYLDEDLIKQAHRKGISVYPWTVDDEGMFEKLVEMGVDGIVTNKLIEKSK</sequence>
<keyword evidence="3" id="KW-1185">Reference proteome</keyword>
<dbReference type="RefSeq" id="WP_069582693.1">
    <property type="nucleotide sequence ID" value="NZ_LMVM01000001.1"/>
</dbReference>
<evidence type="ECO:0000313" key="3">
    <source>
        <dbReference type="Proteomes" id="UP000217784"/>
    </source>
</evidence>
<dbReference type="OrthoDB" id="19020at2157"/>
<evidence type="ECO:0000313" key="2">
    <source>
        <dbReference type="EMBL" id="PAV06278.1"/>
    </source>
</evidence>
<dbReference type="PROSITE" id="PS51704">
    <property type="entry name" value="GP_PDE"/>
    <property type="match status" value="1"/>
</dbReference>
<evidence type="ECO:0000259" key="1">
    <source>
        <dbReference type="PROSITE" id="PS51704"/>
    </source>
</evidence>
<name>A0A2A2HA60_METBR</name>
<dbReference type="InterPro" id="IPR030395">
    <property type="entry name" value="GP_PDE_dom"/>
</dbReference>
<dbReference type="Proteomes" id="UP000217784">
    <property type="component" value="Unassembled WGS sequence"/>
</dbReference>
<proteinExistence type="predicted"/>